<keyword evidence="2" id="KW-1185">Reference proteome</keyword>
<reference evidence="1 2" key="1">
    <citation type="submission" date="2020-08" db="EMBL/GenBank/DDBJ databases">
        <title>novel species in genus Nocardioides.</title>
        <authorList>
            <person name="Zhang G."/>
        </authorList>
    </citation>
    <scope>NUCLEOTIDE SEQUENCE [LARGE SCALE GENOMIC DNA]</scope>
    <source>
        <strain evidence="1 2">SC8A-24</strain>
    </source>
</reference>
<name>A0ABR6U4Q1_9ACTN</name>
<comment type="caution">
    <text evidence="1">The sequence shown here is derived from an EMBL/GenBank/DDBJ whole genome shotgun (WGS) entry which is preliminary data.</text>
</comment>
<evidence type="ECO:0000313" key="2">
    <source>
        <dbReference type="Proteomes" id="UP000604001"/>
    </source>
</evidence>
<dbReference type="RefSeq" id="WP_186344678.1">
    <property type="nucleotide sequence ID" value="NZ_BMMR01000002.1"/>
</dbReference>
<protein>
    <submittedName>
        <fullName evidence="1">Uncharacterized protein</fullName>
    </submittedName>
</protein>
<proteinExistence type="predicted"/>
<evidence type="ECO:0000313" key="1">
    <source>
        <dbReference type="EMBL" id="MBC2959382.1"/>
    </source>
</evidence>
<gene>
    <name evidence="1" type="ORF">H7344_03615</name>
</gene>
<dbReference type="Proteomes" id="UP000604001">
    <property type="component" value="Unassembled WGS sequence"/>
</dbReference>
<accession>A0ABR6U4Q1</accession>
<sequence length="189" mass="20618">MGVVSAEARVLGKAYYKQIDVLIAQRARGPELMVSTKRLGSSLANNALNRVEESYGDAHNLRGRHPLAAIGYVLVIRKQAMDKSPRSADRLLDLVTKLGSDPAGYDASAVVVVDWDEERGRNGDCRLRLEKETAGELAVGPFLGRLVKAVLDRTPIEAHARARELYAHASAGGRGRCDDDRATVRSVRE</sequence>
<organism evidence="1 2">
    <name type="scientific">Nocardioides deserti</name>
    <dbReference type="NCBI Taxonomy" id="1588644"/>
    <lineage>
        <taxon>Bacteria</taxon>
        <taxon>Bacillati</taxon>
        <taxon>Actinomycetota</taxon>
        <taxon>Actinomycetes</taxon>
        <taxon>Propionibacteriales</taxon>
        <taxon>Nocardioidaceae</taxon>
        <taxon>Nocardioides</taxon>
    </lineage>
</organism>
<dbReference type="EMBL" id="JACMYC010000002">
    <property type="protein sequence ID" value="MBC2959382.1"/>
    <property type="molecule type" value="Genomic_DNA"/>
</dbReference>